<name>A0A6A4I1F4_9AGAR</name>
<proteinExistence type="predicted"/>
<dbReference type="Gene3D" id="2.120.10.80">
    <property type="entry name" value="Kelch-type beta propeller"/>
    <property type="match status" value="1"/>
</dbReference>
<dbReference type="SUPFAM" id="SSF117281">
    <property type="entry name" value="Kelch motif"/>
    <property type="match status" value="1"/>
</dbReference>
<dbReference type="EMBL" id="ML769417">
    <property type="protein sequence ID" value="KAE9404356.1"/>
    <property type="molecule type" value="Genomic_DNA"/>
</dbReference>
<sequence>MGPAPSGRSGHAMASFGARVFVLGGKSFLPTKSEEENYMHVLDTKHIKYPDVNKST</sequence>
<protein>
    <submittedName>
        <fullName evidence="1">Uncharacterized protein</fullName>
    </submittedName>
</protein>
<keyword evidence="2" id="KW-1185">Reference proteome</keyword>
<dbReference type="Proteomes" id="UP000799118">
    <property type="component" value="Unassembled WGS sequence"/>
</dbReference>
<dbReference type="OrthoDB" id="45365at2759"/>
<dbReference type="AlphaFoldDB" id="A0A6A4I1F4"/>
<evidence type="ECO:0000313" key="1">
    <source>
        <dbReference type="EMBL" id="KAE9404356.1"/>
    </source>
</evidence>
<organism evidence="1 2">
    <name type="scientific">Gymnopus androsaceus JB14</name>
    <dbReference type="NCBI Taxonomy" id="1447944"/>
    <lineage>
        <taxon>Eukaryota</taxon>
        <taxon>Fungi</taxon>
        <taxon>Dikarya</taxon>
        <taxon>Basidiomycota</taxon>
        <taxon>Agaricomycotina</taxon>
        <taxon>Agaricomycetes</taxon>
        <taxon>Agaricomycetidae</taxon>
        <taxon>Agaricales</taxon>
        <taxon>Marasmiineae</taxon>
        <taxon>Omphalotaceae</taxon>
        <taxon>Gymnopus</taxon>
    </lineage>
</organism>
<accession>A0A6A4I1F4</accession>
<evidence type="ECO:0000313" key="2">
    <source>
        <dbReference type="Proteomes" id="UP000799118"/>
    </source>
</evidence>
<dbReference type="InterPro" id="IPR015915">
    <property type="entry name" value="Kelch-typ_b-propeller"/>
</dbReference>
<reference evidence="1" key="1">
    <citation type="journal article" date="2019" name="Environ. Microbiol.">
        <title>Fungal ecological strategies reflected in gene transcription - a case study of two litter decomposers.</title>
        <authorList>
            <person name="Barbi F."/>
            <person name="Kohler A."/>
            <person name="Barry K."/>
            <person name="Baskaran P."/>
            <person name="Daum C."/>
            <person name="Fauchery L."/>
            <person name="Ihrmark K."/>
            <person name="Kuo A."/>
            <person name="LaButti K."/>
            <person name="Lipzen A."/>
            <person name="Morin E."/>
            <person name="Grigoriev I.V."/>
            <person name="Henrissat B."/>
            <person name="Lindahl B."/>
            <person name="Martin F."/>
        </authorList>
    </citation>
    <scope>NUCLEOTIDE SEQUENCE</scope>
    <source>
        <strain evidence="1">JB14</strain>
    </source>
</reference>
<gene>
    <name evidence="1" type="ORF">BT96DRAFT_916923</name>
</gene>